<gene>
    <name evidence="1" type="ORF">SVUK_LOCUS2919</name>
</gene>
<organism evidence="1 2">
    <name type="scientific">Strongylus vulgaris</name>
    <name type="common">Blood worm</name>
    <dbReference type="NCBI Taxonomy" id="40348"/>
    <lineage>
        <taxon>Eukaryota</taxon>
        <taxon>Metazoa</taxon>
        <taxon>Ecdysozoa</taxon>
        <taxon>Nematoda</taxon>
        <taxon>Chromadorea</taxon>
        <taxon>Rhabditida</taxon>
        <taxon>Rhabditina</taxon>
        <taxon>Rhabditomorpha</taxon>
        <taxon>Strongyloidea</taxon>
        <taxon>Strongylidae</taxon>
        <taxon>Strongylus</taxon>
    </lineage>
</organism>
<protein>
    <submittedName>
        <fullName evidence="1">Uncharacterized protein</fullName>
    </submittedName>
</protein>
<keyword evidence="2" id="KW-1185">Reference proteome</keyword>
<dbReference type="AlphaFoldDB" id="A0A3P7I385"/>
<dbReference type="Proteomes" id="UP000270094">
    <property type="component" value="Unassembled WGS sequence"/>
</dbReference>
<proteinExistence type="predicted"/>
<name>A0A3P7I385_STRVU</name>
<reference evidence="1 2" key="1">
    <citation type="submission" date="2018-11" db="EMBL/GenBank/DDBJ databases">
        <authorList>
            <consortium name="Pathogen Informatics"/>
        </authorList>
    </citation>
    <scope>NUCLEOTIDE SEQUENCE [LARGE SCALE GENOMIC DNA]</scope>
</reference>
<evidence type="ECO:0000313" key="2">
    <source>
        <dbReference type="Proteomes" id="UP000270094"/>
    </source>
</evidence>
<accession>A0A3P7I385</accession>
<evidence type="ECO:0000313" key="1">
    <source>
        <dbReference type="EMBL" id="VDM67921.1"/>
    </source>
</evidence>
<dbReference type="OrthoDB" id="10621649at2759"/>
<dbReference type="EMBL" id="UYYB01007017">
    <property type="protein sequence ID" value="VDM67921.1"/>
    <property type="molecule type" value="Genomic_DNA"/>
</dbReference>
<sequence>MYVPEEDRPMVSKLPELSSPIKELSSTDGAVLPDEVFRMEMQTAGKLELSNPFKEAAPDEEIDLVTDEDSACEGDEDDADEEELDCVDKVSTLASPNNTLRDVLGGKNILFKLHLHYTLLSSTLSLIFSL</sequence>